<feature type="domain" description="FAF" evidence="3">
    <location>
        <begin position="202"/>
        <end position="258"/>
    </location>
</feature>
<evidence type="ECO:0000256" key="2">
    <source>
        <dbReference type="SAM" id="MobiDB-lite"/>
    </source>
</evidence>
<dbReference type="AlphaFoldDB" id="A0AAV5DE53"/>
<evidence type="ECO:0000259" key="3">
    <source>
        <dbReference type="Pfam" id="PF11250"/>
    </source>
</evidence>
<dbReference type="PANTHER" id="PTHR33155:SF62">
    <property type="entry name" value="EXPRESSED PROTEIN"/>
    <property type="match status" value="1"/>
</dbReference>
<proteinExistence type="inferred from homology"/>
<feature type="compositionally biased region" description="Acidic residues" evidence="2">
    <location>
        <begin position="286"/>
        <end position="300"/>
    </location>
</feature>
<name>A0AAV5DE53_ELECO</name>
<dbReference type="InterPro" id="IPR021410">
    <property type="entry name" value="FAF"/>
</dbReference>
<feature type="compositionally biased region" description="Acidic residues" evidence="2">
    <location>
        <begin position="266"/>
        <end position="278"/>
    </location>
</feature>
<feature type="region of interest" description="Disordered" evidence="2">
    <location>
        <begin position="156"/>
        <end position="209"/>
    </location>
</feature>
<feature type="compositionally biased region" description="Pro residues" evidence="2">
    <location>
        <begin position="195"/>
        <end position="208"/>
    </location>
</feature>
<evidence type="ECO:0000313" key="4">
    <source>
        <dbReference type="EMBL" id="GJN08397.1"/>
    </source>
</evidence>
<dbReference type="PANTHER" id="PTHR33155">
    <property type="entry name" value="FANTASTIC FOUR-LIKE PROTEIN (DUF3049)"/>
    <property type="match status" value="1"/>
</dbReference>
<organism evidence="4 5">
    <name type="scientific">Eleusine coracana subsp. coracana</name>
    <dbReference type="NCBI Taxonomy" id="191504"/>
    <lineage>
        <taxon>Eukaryota</taxon>
        <taxon>Viridiplantae</taxon>
        <taxon>Streptophyta</taxon>
        <taxon>Embryophyta</taxon>
        <taxon>Tracheophyta</taxon>
        <taxon>Spermatophyta</taxon>
        <taxon>Magnoliopsida</taxon>
        <taxon>Liliopsida</taxon>
        <taxon>Poales</taxon>
        <taxon>Poaceae</taxon>
        <taxon>PACMAD clade</taxon>
        <taxon>Chloridoideae</taxon>
        <taxon>Cynodonteae</taxon>
        <taxon>Eleusininae</taxon>
        <taxon>Eleusine</taxon>
    </lineage>
</organism>
<protein>
    <recommendedName>
        <fullName evidence="3">FAF domain-containing protein</fullName>
    </recommendedName>
</protein>
<dbReference type="InterPro" id="IPR046431">
    <property type="entry name" value="FAF_dom"/>
</dbReference>
<gene>
    <name evidence="4" type="primary">ga26310</name>
    <name evidence="4" type="ORF">PR202_ga26310</name>
</gene>
<feature type="region of interest" description="Disordered" evidence="2">
    <location>
        <begin position="265"/>
        <end position="302"/>
    </location>
</feature>
<dbReference type="EMBL" id="BQKI01000015">
    <property type="protein sequence ID" value="GJN08397.1"/>
    <property type="molecule type" value="Genomic_DNA"/>
</dbReference>
<keyword evidence="5" id="KW-1185">Reference proteome</keyword>
<dbReference type="Proteomes" id="UP001054889">
    <property type="component" value="Unassembled WGS sequence"/>
</dbReference>
<reference evidence="4" key="1">
    <citation type="journal article" date="2018" name="DNA Res.">
        <title>Multiple hybrid de novo genome assembly of finger millet, an orphan allotetraploid crop.</title>
        <authorList>
            <person name="Hatakeyama M."/>
            <person name="Aluri S."/>
            <person name="Balachadran M.T."/>
            <person name="Sivarajan S.R."/>
            <person name="Patrignani A."/>
            <person name="Gruter S."/>
            <person name="Poveda L."/>
            <person name="Shimizu-Inatsugi R."/>
            <person name="Baeten J."/>
            <person name="Francoijs K.J."/>
            <person name="Nataraja K.N."/>
            <person name="Reddy Y.A.N."/>
            <person name="Phadnis S."/>
            <person name="Ravikumar R.L."/>
            <person name="Schlapbach R."/>
            <person name="Sreeman S.M."/>
            <person name="Shimizu K.K."/>
        </authorList>
    </citation>
    <scope>NUCLEOTIDE SEQUENCE</scope>
</reference>
<dbReference type="Pfam" id="PF11250">
    <property type="entry name" value="FAF"/>
    <property type="match status" value="1"/>
</dbReference>
<evidence type="ECO:0000256" key="1">
    <source>
        <dbReference type="ARBA" id="ARBA00008690"/>
    </source>
</evidence>
<comment type="caution">
    <text evidence="4">The sequence shown here is derived from an EMBL/GenBank/DDBJ whole genome shotgun (WGS) entry which is preliminary data.</text>
</comment>
<reference evidence="4" key="2">
    <citation type="submission" date="2021-12" db="EMBL/GenBank/DDBJ databases">
        <title>Resequencing data analysis of finger millet.</title>
        <authorList>
            <person name="Hatakeyama M."/>
            <person name="Aluri S."/>
            <person name="Balachadran M.T."/>
            <person name="Sivarajan S.R."/>
            <person name="Poveda L."/>
            <person name="Shimizu-Inatsugi R."/>
            <person name="Schlapbach R."/>
            <person name="Sreeman S.M."/>
            <person name="Shimizu K.K."/>
        </authorList>
    </citation>
    <scope>NUCLEOTIDE SEQUENCE</scope>
</reference>
<accession>A0AAV5DE53</accession>
<sequence>MAHAREMRVWKHGLPCSAKRQEDFAAWQERTAAHGKNRARRRIIPGTLEVEEENMALTVFETAAEQVRPCNAAVEQGKVAVAPAAAGEKAAVKLKETDRGGEDDRPERADIWNMIQAQKPAPKQQPAQAAAAYVHPLVRRSSSLLTQKSLEICTESLGSETGSDGFSDAATDRGSSSDDDERAEEDGARKAAAAPAPPPSKAFPPPLPSLARRRTVMMGAMEMRQHRSEGRLVVQAVPVPSPTLFRAQRSGGRLLLSFADERAHEEEVDQVVEPDEQQADERAHEEEDDEEEEEEEEEVEVVDRGTVVEFKVSTQPQARNGSGNRVHRSALVINKFVGAEPAATCGEINDATPAQHPPRRPTGSTTTAIAALAAAASALSAAAGNGGEEEEEDVVPGATLGENKLLMTARRRRSKEELLKHMRRCGELSGKRLFFWEEPRIATSS</sequence>
<evidence type="ECO:0000313" key="5">
    <source>
        <dbReference type="Proteomes" id="UP001054889"/>
    </source>
</evidence>
<comment type="similarity">
    <text evidence="1">Belongs to the fantastic four family.</text>
</comment>